<dbReference type="PANTHER" id="PTHR19303">
    <property type="entry name" value="TRANSPOSON"/>
    <property type="match status" value="1"/>
</dbReference>
<dbReference type="Pfam" id="PF03184">
    <property type="entry name" value="DDE_1"/>
    <property type="match status" value="1"/>
</dbReference>
<dbReference type="VEuPathDB" id="FungiDB:PMAA_005430"/>
<keyword evidence="1" id="KW-0238">DNA-binding</keyword>
<dbReference type="HOGENOM" id="CLU_013929_4_0_1"/>
<dbReference type="SMART" id="SM00674">
    <property type="entry name" value="CENPB"/>
    <property type="match status" value="1"/>
</dbReference>
<evidence type="ECO:0000256" key="2">
    <source>
        <dbReference type="SAM" id="MobiDB-lite"/>
    </source>
</evidence>
<feature type="domain" description="HTH CENPB-type" evidence="3">
    <location>
        <begin position="57"/>
        <end position="130"/>
    </location>
</feature>
<dbReference type="InterPro" id="IPR009057">
    <property type="entry name" value="Homeodomain-like_sf"/>
</dbReference>
<sequence>MIKKRTKSEPSYEGRISLSIDAVKNKKTKTIRQTARLFDVSEATLRNRLKGGITSKEAGIDRRKLTPTEEIALRNWILSLERRGLPPRREMAREMANVLLAERDKTKPPKKVGINWIDSFLSRNPDLKCKFARRLSRKRALCEDPVLINGFFERLLCLKQTYGIVDDDIYNFDETGFAMGIGATAKVIYSSDRQGKPSIIQPGNREWVTVVECVGSSSIIVPPLIIFKSRHNQAEWYTDPILPPDWSITHSPKGWTFDELGLQWLEKIFEPFTRPLTVGAYRLLILDGHSSHLTPEFDRACEKSNIITCCLPAHSSYILQPLDVGVFSVLKRLYGTAVENRIRIGLHHVDKIDFLAMLLSYGFKLIPYKILRAAFHILELFQEASPVQSRPNTSSSHSWSPKTPYNPRTVGRQGKAIKKLLNMTNLESNTPTSQALDQLLKGALITMHNAAILTSENHKLCEAVDQLQKRRTRRTQALLNEGILTVSEGRELAQALN</sequence>
<proteinExistence type="predicted"/>
<organism evidence="4 5">
    <name type="scientific">Talaromyces marneffei (strain ATCC 18224 / CBS 334.59 / QM 7333)</name>
    <name type="common">Penicillium marneffei</name>
    <dbReference type="NCBI Taxonomy" id="441960"/>
    <lineage>
        <taxon>Eukaryota</taxon>
        <taxon>Fungi</taxon>
        <taxon>Dikarya</taxon>
        <taxon>Ascomycota</taxon>
        <taxon>Pezizomycotina</taxon>
        <taxon>Eurotiomycetes</taxon>
        <taxon>Eurotiomycetidae</taxon>
        <taxon>Eurotiales</taxon>
        <taxon>Trichocomaceae</taxon>
        <taxon>Talaromyces</taxon>
        <taxon>Talaromyces sect. Talaromyces</taxon>
    </lineage>
</organism>
<dbReference type="InterPro" id="IPR050863">
    <property type="entry name" value="CenT-Element_Derived"/>
</dbReference>
<evidence type="ECO:0000313" key="5">
    <source>
        <dbReference type="Proteomes" id="UP000001294"/>
    </source>
</evidence>
<evidence type="ECO:0000256" key="1">
    <source>
        <dbReference type="ARBA" id="ARBA00023125"/>
    </source>
</evidence>
<name>B6QTU4_TALMQ</name>
<dbReference type="PhylomeDB" id="B6QTU4"/>
<dbReference type="PROSITE" id="PS51253">
    <property type="entry name" value="HTH_CENPB"/>
    <property type="match status" value="1"/>
</dbReference>
<dbReference type="EMBL" id="DS995905">
    <property type="protein sequence ID" value="EEA19772.1"/>
    <property type="molecule type" value="Genomic_DNA"/>
</dbReference>
<reference evidence="5" key="1">
    <citation type="journal article" date="2015" name="Genome Announc.">
        <title>Genome sequence of the AIDS-associated pathogen Penicillium marneffei (ATCC18224) and its near taxonomic relative Talaromyces stipitatus (ATCC10500).</title>
        <authorList>
            <person name="Nierman W.C."/>
            <person name="Fedorova-Abrams N.D."/>
            <person name="Andrianopoulos A."/>
        </authorList>
    </citation>
    <scope>NUCLEOTIDE SEQUENCE [LARGE SCALE GENOMIC DNA]</scope>
    <source>
        <strain evidence="5">ATCC 18224 / CBS 334.59 / QM 7333</strain>
    </source>
</reference>
<protein>
    <submittedName>
        <fullName evidence="4">Pogo transposable element, putative</fullName>
    </submittedName>
</protein>
<dbReference type="SUPFAM" id="SSF46689">
    <property type="entry name" value="Homeodomain-like"/>
    <property type="match status" value="1"/>
</dbReference>
<gene>
    <name evidence="4" type="ORF">PMAA_005430</name>
</gene>
<dbReference type="InterPro" id="IPR006600">
    <property type="entry name" value="HTH_CenpB_DNA-bd_dom"/>
</dbReference>
<feature type="region of interest" description="Disordered" evidence="2">
    <location>
        <begin position="388"/>
        <end position="410"/>
    </location>
</feature>
<dbReference type="PANTHER" id="PTHR19303:SF62">
    <property type="entry name" value="HTH CENPB-TYPE DOMAIN-CONTAINING PROTEIN-RELATED"/>
    <property type="match status" value="1"/>
</dbReference>
<accession>B6QTU4</accession>
<dbReference type="GO" id="GO:0005634">
    <property type="term" value="C:nucleus"/>
    <property type="evidence" value="ECO:0007669"/>
    <property type="project" value="TreeGrafter"/>
</dbReference>
<evidence type="ECO:0000313" key="4">
    <source>
        <dbReference type="EMBL" id="EEA19772.1"/>
    </source>
</evidence>
<dbReference type="GO" id="GO:0003677">
    <property type="term" value="F:DNA binding"/>
    <property type="evidence" value="ECO:0007669"/>
    <property type="project" value="UniProtKB-KW"/>
</dbReference>
<dbReference type="AlphaFoldDB" id="B6QTU4"/>
<dbReference type="STRING" id="441960.B6QTU4"/>
<keyword evidence="5" id="KW-1185">Reference proteome</keyword>
<dbReference type="Proteomes" id="UP000001294">
    <property type="component" value="Unassembled WGS sequence"/>
</dbReference>
<feature type="compositionally biased region" description="Polar residues" evidence="2">
    <location>
        <begin position="388"/>
        <end position="403"/>
    </location>
</feature>
<dbReference type="InterPro" id="IPR004875">
    <property type="entry name" value="DDE_SF_endonuclease_dom"/>
</dbReference>
<evidence type="ECO:0000259" key="3">
    <source>
        <dbReference type="PROSITE" id="PS51253"/>
    </source>
</evidence>
<dbReference type="Pfam" id="PF03221">
    <property type="entry name" value="HTH_Tnp_Tc5"/>
    <property type="match status" value="1"/>
</dbReference>